<comment type="caution">
    <text evidence="5">The sequence shown here is derived from an EMBL/GenBank/DDBJ whole genome shotgun (WGS) entry which is preliminary data.</text>
</comment>
<proteinExistence type="predicted"/>
<dbReference type="PANTHER" id="PTHR31060">
    <property type="entry name" value="OSJNBA0011J08.25 PROTEIN-RELATED"/>
    <property type="match status" value="1"/>
</dbReference>
<dbReference type="InterPro" id="IPR038920">
    <property type="entry name" value="At3g05675-like"/>
</dbReference>
<dbReference type="AlphaFoldDB" id="A0AAN7KXE8"/>
<evidence type="ECO:0000313" key="5">
    <source>
        <dbReference type="EMBL" id="KAK4774810.1"/>
    </source>
</evidence>
<evidence type="ECO:0000256" key="3">
    <source>
        <dbReference type="ARBA" id="ARBA00022786"/>
    </source>
</evidence>
<accession>A0AAN7KXE8</accession>
<reference evidence="5 6" key="1">
    <citation type="journal article" date="2023" name="Hortic Res">
        <title>Pangenome of water caltrop reveals structural variations and asymmetric subgenome divergence after allopolyploidization.</title>
        <authorList>
            <person name="Zhang X."/>
            <person name="Chen Y."/>
            <person name="Wang L."/>
            <person name="Yuan Y."/>
            <person name="Fang M."/>
            <person name="Shi L."/>
            <person name="Lu R."/>
            <person name="Comes H.P."/>
            <person name="Ma Y."/>
            <person name="Chen Y."/>
            <person name="Huang G."/>
            <person name="Zhou Y."/>
            <person name="Zheng Z."/>
            <person name="Qiu Y."/>
        </authorList>
    </citation>
    <scope>NUCLEOTIDE SEQUENCE [LARGE SCALE GENOMIC DNA]</scope>
    <source>
        <strain evidence="5">F231</strain>
    </source>
</reference>
<dbReference type="InterPro" id="IPR011333">
    <property type="entry name" value="SKP1/BTB/POZ_sf"/>
</dbReference>
<comment type="pathway">
    <text evidence="2">Protein modification; protein ubiquitination.</text>
</comment>
<name>A0AAN7KXE8_TRANT</name>
<feature type="domain" description="At3g05675-like ankyrin-like" evidence="4">
    <location>
        <begin position="219"/>
        <end position="429"/>
    </location>
</feature>
<evidence type="ECO:0000256" key="1">
    <source>
        <dbReference type="ARBA" id="ARBA00002668"/>
    </source>
</evidence>
<dbReference type="InterPro" id="IPR058039">
    <property type="entry name" value="At3g05675-like_ankyrin"/>
</dbReference>
<dbReference type="Proteomes" id="UP001346149">
    <property type="component" value="Unassembled WGS sequence"/>
</dbReference>
<evidence type="ECO:0000313" key="6">
    <source>
        <dbReference type="Proteomes" id="UP001346149"/>
    </source>
</evidence>
<protein>
    <recommendedName>
        <fullName evidence="4">At3g05675-like ankyrin-like domain-containing protein</fullName>
    </recommendedName>
</protein>
<dbReference type="PANTHER" id="PTHR31060:SF6">
    <property type="entry name" value="EXPRESSED PROTEIN"/>
    <property type="match status" value="1"/>
</dbReference>
<organism evidence="5 6">
    <name type="scientific">Trapa natans</name>
    <name type="common">Water chestnut</name>
    <dbReference type="NCBI Taxonomy" id="22666"/>
    <lineage>
        <taxon>Eukaryota</taxon>
        <taxon>Viridiplantae</taxon>
        <taxon>Streptophyta</taxon>
        <taxon>Embryophyta</taxon>
        <taxon>Tracheophyta</taxon>
        <taxon>Spermatophyta</taxon>
        <taxon>Magnoliopsida</taxon>
        <taxon>eudicotyledons</taxon>
        <taxon>Gunneridae</taxon>
        <taxon>Pentapetalae</taxon>
        <taxon>rosids</taxon>
        <taxon>malvids</taxon>
        <taxon>Myrtales</taxon>
        <taxon>Lythraceae</taxon>
        <taxon>Trapa</taxon>
    </lineage>
</organism>
<evidence type="ECO:0000256" key="2">
    <source>
        <dbReference type="ARBA" id="ARBA00004906"/>
    </source>
</evidence>
<evidence type="ECO:0000259" key="4">
    <source>
        <dbReference type="Pfam" id="PF25553"/>
    </source>
</evidence>
<gene>
    <name evidence="5" type="ORF">SAY86_009745</name>
</gene>
<keyword evidence="3" id="KW-0833">Ubl conjugation pathway</keyword>
<dbReference type="Pfam" id="PF25553">
    <property type="entry name" value="BTB-POZ_ANK-like"/>
    <property type="match status" value="1"/>
</dbReference>
<keyword evidence="6" id="KW-1185">Reference proteome</keyword>
<comment type="function">
    <text evidence="1">May act as a substrate-specific adapter of an E3 ubiquitin-protein ligase complex (CUL3-RBX1-BTB) which mediates the ubiquitination and subsequent proteasomal degradation of target proteins.</text>
</comment>
<dbReference type="Gene3D" id="3.30.710.10">
    <property type="entry name" value="Potassium Channel Kv1.1, Chain A"/>
    <property type="match status" value="1"/>
</dbReference>
<dbReference type="EMBL" id="JAXQNO010000019">
    <property type="protein sequence ID" value="KAK4774810.1"/>
    <property type="molecule type" value="Genomic_DNA"/>
</dbReference>
<sequence length="439" mass="49224">MGNYKKRSRITRIPSSSSLTSHFFNDPSSSDFLLTLIPQPNSSESTVQIHLHSRVIRRSKFFDTLLSDRWLTNSNSSSAAAAGTFHLQHPAAHPIDAYVDVIRLLYTANSGDDLCAFIDSTSSALDLLPVAMELLFEDLIRSCVRFLEAVPWTEEEEARVISLVPLLTAEECRDLLARVSPSGNSCEEMLHGLIIAANNNHPNMAFAKAFVAKILRDLSDPGVARSVLEQIFQTSLKVMKECLEEYCSPNFRGDHNETEAIQRLNLHKAMTSARQLLWMVERMIELRIADMAVKEWSDQPSFTADLQRAFRDDALRNILPGFPAVVLRCTLKLANAVASGTILASTQVRMRLVKDWLPVLIVCKESISPIVSTHKCLCTDLEDTFLRIISTLPLSDAQSLLPQCLSFLTRSMDDCPHLVTAFSTWFRRAARPPFPENNF</sequence>